<keyword evidence="2" id="KW-1185">Reference proteome</keyword>
<dbReference type="PANTHER" id="PTHR42830:SF1">
    <property type="entry name" value="OSMOTICALLY INDUCIBLE FAMILY PROTEIN"/>
    <property type="match status" value="1"/>
</dbReference>
<name>A3TX51_PSEBH</name>
<evidence type="ECO:0000313" key="1">
    <source>
        <dbReference type="EMBL" id="EAQ03411.1"/>
    </source>
</evidence>
<evidence type="ECO:0000313" key="2">
    <source>
        <dbReference type="Proteomes" id="UP000004318"/>
    </source>
</evidence>
<dbReference type="EMBL" id="AAMO01000004">
    <property type="protein sequence ID" value="EAQ03411.1"/>
    <property type="molecule type" value="Genomic_DNA"/>
</dbReference>
<reference evidence="1 2" key="1">
    <citation type="journal article" date="2010" name="J. Bacteriol.">
        <title>Genome sequences of Oceanicola granulosus HTCC2516(T) and Oceanicola batsensis HTCC2597(TDelta).</title>
        <authorList>
            <person name="Thrash J.C."/>
            <person name="Cho J.C."/>
            <person name="Vergin K.L."/>
            <person name="Giovannoni S.J."/>
        </authorList>
    </citation>
    <scope>NUCLEOTIDE SEQUENCE [LARGE SCALE GENOMIC DNA]</scope>
    <source>
        <strain evidence="2">ATCC BAA-863 / DSM 15984 / KCTC 12145 / HTCC2597</strain>
    </source>
</reference>
<dbReference type="AlphaFoldDB" id="A3TX51"/>
<sequence>MIKKHGSAIWNGTIKGGSGMVSTESGALDKQPYGFKQRFEGEPGTNPEELAGAAHAACFSMALSLQLEQAGMEAEEISTKATVSMDKVEDGFEIMSIHLDLTAKIPDVEEAKFKEAAENAKAGCPMSKLFKGAEITLDAKLA</sequence>
<dbReference type="RefSeq" id="WP_009804711.1">
    <property type="nucleotide sequence ID" value="NZ_CH724131.1"/>
</dbReference>
<dbReference type="PANTHER" id="PTHR42830">
    <property type="entry name" value="OSMOTICALLY INDUCIBLE FAMILY PROTEIN"/>
    <property type="match status" value="1"/>
</dbReference>
<dbReference type="eggNOG" id="COG1764">
    <property type="taxonomic scope" value="Bacteria"/>
</dbReference>
<dbReference type="InterPro" id="IPR015946">
    <property type="entry name" value="KH_dom-like_a/b"/>
</dbReference>
<comment type="caution">
    <text evidence="1">The sequence shown here is derived from an EMBL/GenBank/DDBJ whole genome shotgun (WGS) entry which is preliminary data.</text>
</comment>
<dbReference type="HOGENOM" id="CLU_106355_1_0_5"/>
<dbReference type="NCBIfam" id="TIGR03562">
    <property type="entry name" value="osmo_induc_OsmC"/>
    <property type="match status" value="1"/>
</dbReference>
<dbReference type="Pfam" id="PF02566">
    <property type="entry name" value="OsmC"/>
    <property type="match status" value="1"/>
</dbReference>
<dbReference type="InterPro" id="IPR003718">
    <property type="entry name" value="OsmC/Ohr_fam"/>
</dbReference>
<proteinExistence type="predicted"/>
<gene>
    <name evidence="1" type="ORF">OB2597_02287</name>
</gene>
<dbReference type="Proteomes" id="UP000004318">
    <property type="component" value="Unassembled WGS sequence"/>
</dbReference>
<dbReference type="InterPro" id="IPR036102">
    <property type="entry name" value="OsmC/Ohrsf"/>
</dbReference>
<dbReference type="SUPFAM" id="SSF82784">
    <property type="entry name" value="OsmC-like"/>
    <property type="match status" value="1"/>
</dbReference>
<dbReference type="GO" id="GO:0006979">
    <property type="term" value="P:response to oxidative stress"/>
    <property type="evidence" value="ECO:0007669"/>
    <property type="project" value="InterPro"/>
</dbReference>
<organism evidence="1 2">
    <name type="scientific">Pseudooceanicola batsensis (strain ATCC BAA-863 / DSM 15984 / KCTC 12145 / HTCC2597)</name>
    <name type="common">Oceanicola batsensis</name>
    <dbReference type="NCBI Taxonomy" id="252305"/>
    <lineage>
        <taxon>Bacteria</taxon>
        <taxon>Pseudomonadati</taxon>
        <taxon>Pseudomonadota</taxon>
        <taxon>Alphaproteobacteria</taxon>
        <taxon>Rhodobacterales</taxon>
        <taxon>Paracoccaceae</taxon>
        <taxon>Pseudooceanicola</taxon>
    </lineage>
</organism>
<dbReference type="STRING" id="252305.OB2597_02287"/>
<dbReference type="InterPro" id="IPR019904">
    <property type="entry name" value="Peroxiredoxin_OsmC"/>
</dbReference>
<protein>
    <submittedName>
        <fullName evidence="1">Osmotically inducible protein C</fullName>
    </submittedName>
</protein>
<dbReference type="Gene3D" id="3.30.300.20">
    <property type="match status" value="1"/>
</dbReference>
<dbReference type="InterPro" id="IPR052707">
    <property type="entry name" value="OsmC_Ohr_Peroxiredoxin"/>
</dbReference>
<dbReference type="GO" id="GO:0004601">
    <property type="term" value="F:peroxidase activity"/>
    <property type="evidence" value="ECO:0007669"/>
    <property type="project" value="InterPro"/>
</dbReference>
<accession>A3TX51</accession>